<dbReference type="SUPFAM" id="SSF46689">
    <property type="entry name" value="Homeodomain-like"/>
    <property type="match status" value="1"/>
</dbReference>
<keyword evidence="1" id="KW-0805">Transcription regulation</keyword>
<evidence type="ECO:0000313" key="7">
    <source>
        <dbReference type="Proteomes" id="UP001157125"/>
    </source>
</evidence>
<keyword evidence="7" id="KW-1185">Reference proteome</keyword>
<evidence type="ECO:0000313" key="6">
    <source>
        <dbReference type="EMBL" id="GMA37029.1"/>
    </source>
</evidence>
<dbReference type="InterPro" id="IPR001647">
    <property type="entry name" value="HTH_TetR"/>
</dbReference>
<name>A0ABQ6IGM9_9MICO</name>
<evidence type="ECO:0000256" key="3">
    <source>
        <dbReference type="ARBA" id="ARBA00023163"/>
    </source>
</evidence>
<organism evidence="6 7">
    <name type="scientific">Demequina litorisediminis</name>
    <dbReference type="NCBI Taxonomy" id="1849022"/>
    <lineage>
        <taxon>Bacteria</taxon>
        <taxon>Bacillati</taxon>
        <taxon>Actinomycetota</taxon>
        <taxon>Actinomycetes</taxon>
        <taxon>Micrococcales</taxon>
        <taxon>Demequinaceae</taxon>
        <taxon>Demequina</taxon>
    </lineage>
</organism>
<evidence type="ECO:0000256" key="2">
    <source>
        <dbReference type="ARBA" id="ARBA00023125"/>
    </source>
</evidence>
<proteinExistence type="predicted"/>
<dbReference type="PANTHER" id="PTHR30055">
    <property type="entry name" value="HTH-TYPE TRANSCRIPTIONAL REGULATOR RUTR"/>
    <property type="match status" value="1"/>
</dbReference>
<feature type="DNA-binding region" description="H-T-H motif" evidence="4">
    <location>
        <begin position="45"/>
        <end position="64"/>
    </location>
</feature>
<dbReference type="RefSeq" id="WP_284328921.1">
    <property type="nucleotide sequence ID" value="NZ_BSUN01000001.1"/>
</dbReference>
<feature type="domain" description="HTH tetR-type" evidence="5">
    <location>
        <begin position="22"/>
        <end position="82"/>
    </location>
</feature>
<dbReference type="Pfam" id="PF00440">
    <property type="entry name" value="TetR_N"/>
    <property type="match status" value="1"/>
</dbReference>
<dbReference type="InterPro" id="IPR050109">
    <property type="entry name" value="HTH-type_TetR-like_transc_reg"/>
</dbReference>
<dbReference type="Gene3D" id="1.10.357.10">
    <property type="entry name" value="Tetracycline Repressor, domain 2"/>
    <property type="match status" value="1"/>
</dbReference>
<accession>A0ABQ6IGM9</accession>
<dbReference type="PANTHER" id="PTHR30055:SF238">
    <property type="entry name" value="MYCOFACTOCIN BIOSYNTHESIS TRANSCRIPTIONAL REGULATOR MFTR-RELATED"/>
    <property type="match status" value="1"/>
</dbReference>
<dbReference type="PRINTS" id="PR00455">
    <property type="entry name" value="HTHTETR"/>
</dbReference>
<keyword evidence="3" id="KW-0804">Transcription</keyword>
<dbReference type="EMBL" id="BSUN01000001">
    <property type="protein sequence ID" value="GMA37029.1"/>
    <property type="molecule type" value="Genomic_DNA"/>
</dbReference>
<reference evidence="7" key="1">
    <citation type="journal article" date="2019" name="Int. J. Syst. Evol. Microbiol.">
        <title>The Global Catalogue of Microorganisms (GCM) 10K type strain sequencing project: providing services to taxonomists for standard genome sequencing and annotation.</title>
        <authorList>
            <consortium name="The Broad Institute Genomics Platform"/>
            <consortium name="The Broad Institute Genome Sequencing Center for Infectious Disease"/>
            <person name="Wu L."/>
            <person name="Ma J."/>
        </authorList>
    </citation>
    <scope>NUCLEOTIDE SEQUENCE [LARGE SCALE GENOMIC DNA]</scope>
    <source>
        <strain evidence="7">NBRC 112299</strain>
    </source>
</reference>
<protein>
    <submittedName>
        <fullName evidence="6">TetR family transcriptional regulator</fullName>
    </submittedName>
</protein>
<gene>
    <name evidence="6" type="ORF">GCM10025876_32330</name>
</gene>
<evidence type="ECO:0000256" key="1">
    <source>
        <dbReference type="ARBA" id="ARBA00023015"/>
    </source>
</evidence>
<sequence>MHDVQQSEECVPTEGRRERKLREAKAATQRAGLELCLEHGYGAVTVEMIADRAGISPRTFYNYFSSREAALLGDGKPRPDEAMIATFIERDDVSDVEAFAVMMAEAWAKSEPDKALFRLRRRVIDSAPELAAVNIGRIAEDRADYAAIVARRLAARYPDLTDAERELEGTLTVAIAMGAIQAVAKEWMRGDDDQTGPLKALVHDLFPRVRRLTQAAPAS</sequence>
<comment type="caution">
    <text evidence="6">The sequence shown here is derived from an EMBL/GenBank/DDBJ whole genome shotgun (WGS) entry which is preliminary data.</text>
</comment>
<dbReference type="InterPro" id="IPR009057">
    <property type="entry name" value="Homeodomain-like_sf"/>
</dbReference>
<evidence type="ECO:0000256" key="4">
    <source>
        <dbReference type="PROSITE-ProRule" id="PRU00335"/>
    </source>
</evidence>
<keyword evidence="2 4" id="KW-0238">DNA-binding</keyword>
<evidence type="ECO:0000259" key="5">
    <source>
        <dbReference type="PROSITE" id="PS50977"/>
    </source>
</evidence>
<dbReference type="PROSITE" id="PS50977">
    <property type="entry name" value="HTH_TETR_2"/>
    <property type="match status" value="1"/>
</dbReference>
<dbReference type="Proteomes" id="UP001157125">
    <property type="component" value="Unassembled WGS sequence"/>
</dbReference>